<proteinExistence type="predicted"/>
<evidence type="ECO:0000313" key="2">
    <source>
        <dbReference type="Proteomes" id="UP000092993"/>
    </source>
</evidence>
<dbReference type="EMBL" id="LUGG01000003">
    <property type="protein sequence ID" value="OBZ77018.1"/>
    <property type="molecule type" value="Genomic_DNA"/>
</dbReference>
<dbReference type="AlphaFoldDB" id="A0A1C7MJQ8"/>
<comment type="caution">
    <text evidence="1">The sequence shown here is derived from an EMBL/GenBank/DDBJ whole genome shotgun (WGS) entry which is preliminary data.</text>
</comment>
<dbReference type="SUPFAM" id="SSF58113">
    <property type="entry name" value="Apolipoprotein A-I"/>
    <property type="match status" value="1"/>
</dbReference>
<dbReference type="OrthoDB" id="2804455at2759"/>
<dbReference type="STRING" id="5627.A0A1C7MJQ8"/>
<protein>
    <submittedName>
        <fullName evidence="1">Uncharacterized protein</fullName>
    </submittedName>
</protein>
<gene>
    <name evidence="1" type="ORF">A0H81_03525</name>
</gene>
<dbReference type="PANTHER" id="PTHR36681:SF3">
    <property type="entry name" value="NUCLEAR GTPASE, GERMINAL CENTER-ASSOCIATED, TANDEM DUPLICATE 3"/>
    <property type="match status" value="1"/>
</dbReference>
<organism evidence="1 2">
    <name type="scientific">Grifola frondosa</name>
    <name type="common">Maitake</name>
    <name type="synonym">Polyporus frondosus</name>
    <dbReference type="NCBI Taxonomy" id="5627"/>
    <lineage>
        <taxon>Eukaryota</taxon>
        <taxon>Fungi</taxon>
        <taxon>Dikarya</taxon>
        <taxon>Basidiomycota</taxon>
        <taxon>Agaricomycotina</taxon>
        <taxon>Agaricomycetes</taxon>
        <taxon>Polyporales</taxon>
        <taxon>Grifolaceae</taxon>
        <taxon>Grifola</taxon>
    </lineage>
</organism>
<dbReference type="PANTHER" id="PTHR36681">
    <property type="entry name" value="NUCLEAR GTPASE, GERMINAL CENTER-ASSOCIATED, TANDEM DUPLICATE 3"/>
    <property type="match status" value="1"/>
</dbReference>
<accession>A0A1C7MJQ8</accession>
<keyword evidence="2" id="KW-1185">Reference proteome</keyword>
<evidence type="ECO:0000313" key="1">
    <source>
        <dbReference type="EMBL" id="OBZ77018.1"/>
    </source>
</evidence>
<name>A0A1C7MJQ8_GRIFR</name>
<sequence length="215" mass="24204">MYWSTYRATLRRHGSWRQDLNVELTNPFTRNIASSWSKVFEADLFASFEKAATSAINKLLEDVEKSAAKTLDVVRETMNTEQKEVSRCLAPHVQNQLVDGYDRAMEERGRGSVARQKAVFHDYVDDLKDEIFTGAADVLLTRLAKAAEAVGKALEDALEELAKKIEVSIAVLWEGQRDDPAQVKAREEVVRTVCEIIGQVQIWSQAEEFGRADAV</sequence>
<reference evidence="1 2" key="1">
    <citation type="submission" date="2016-03" db="EMBL/GenBank/DDBJ databases">
        <title>Whole genome sequencing of Grifola frondosa 9006-11.</title>
        <authorList>
            <person name="Min B."/>
            <person name="Park H."/>
            <person name="Kim J.-G."/>
            <person name="Cho H."/>
            <person name="Oh Y.-L."/>
            <person name="Kong W.-S."/>
            <person name="Choi I.-G."/>
        </authorList>
    </citation>
    <scope>NUCLEOTIDE SEQUENCE [LARGE SCALE GENOMIC DNA]</scope>
    <source>
        <strain evidence="1 2">9006-11</strain>
    </source>
</reference>
<dbReference type="Proteomes" id="UP000092993">
    <property type="component" value="Unassembled WGS sequence"/>
</dbReference>